<keyword evidence="2" id="KW-1185">Reference proteome</keyword>
<evidence type="ECO:0000313" key="2">
    <source>
        <dbReference type="Proteomes" id="UP001153069"/>
    </source>
</evidence>
<sequence length="183" mass="20576">MQLSPVMVAEIAASMERTLHNGYTKLKECESLVGKCVHACQIIPQGLAFVPPLHKALRSVKTGLQPTVQILHESPQWHALSKLWTIIKFLGNAPVYCARLGIQCHLEDRDVFDKCDLSGKQHPKYDIFHKKIQKSGRRIDAVSNHRPSRTNSKYEVLVQWASGEASWEDMGSIFNDDPVSIST</sequence>
<evidence type="ECO:0008006" key="3">
    <source>
        <dbReference type="Google" id="ProtNLM"/>
    </source>
</evidence>
<proteinExistence type="predicted"/>
<organism evidence="1 2">
    <name type="scientific">Seminavis robusta</name>
    <dbReference type="NCBI Taxonomy" id="568900"/>
    <lineage>
        <taxon>Eukaryota</taxon>
        <taxon>Sar</taxon>
        <taxon>Stramenopiles</taxon>
        <taxon>Ochrophyta</taxon>
        <taxon>Bacillariophyta</taxon>
        <taxon>Bacillariophyceae</taxon>
        <taxon>Bacillariophycidae</taxon>
        <taxon>Naviculales</taxon>
        <taxon>Naviculaceae</taxon>
        <taxon>Seminavis</taxon>
    </lineage>
</organism>
<protein>
    <recommendedName>
        <fullName evidence="3">Chromo domain-containing protein</fullName>
    </recommendedName>
</protein>
<accession>A0A9N8D774</accession>
<dbReference type="AlphaFoldDB" id="A0A9N8D774"/>
<comment type="caution">
    <text evidence="1">The sequence shown here is derived from an EMBL/GenBank/DDBJ whole genome shotgun (WGS) entry which is preliminary data.</text>
</comment>
<gene>
    <name evidence="1" type="ORF">SEMRO_5_G004060.1</name>
</gene>
<evidence type="ECO:0000313" key="1">
    <source>
        <dbReference type="EMBL" id="CAB9496431.1"/>
    </source>
</evidence>
<dbReference type="Proteomes" id="UP001153069">
    <property type="component" value="Unassembled WGS sequence"/>
</dbReference>
<dbReference type="EMBL" id="CAICTM010000005">
    <property type="protein sequence ID" value="CAB9496431.1"/>
    <property type="molecule type" value="Genomic_DNA"/>
</dbReference>
<name>A0A9N8D774_9STRA</name>
<reference evidence="1" key="1">
    <citation type="submission" date="2020-06" db="EMBL/GenBank/DDBJ databases">
        <authorList>
            <consortium name="Plant Systems Biology data submission"/>
        </authorList>
    </citation>
    <scope>NUCLEOTIDE SEQUENCE</scope>
    <source>
        <strain evidence="1">D6</strain>
    </source>
</reference>